<proteinExistence type="predicted"/>
<feature type="transmembrane region" description="Helical" evidence="1">
    <location>
        <begin position="56"/>
        <end position="78"/>
    </location>
</feature>
<dbReference type="RefSeq" id="WP_216878149.1">
    <property type="nucleotide sequence ID" value="NZ_JAERQM010000006.1"/>
</dbReference>
<feature type="transmembrane region" description="Helical" evidence="1">
    <location>
        <begin position="139"/>
        <end position="167"/>
    </location>
</feature>
<feature type="transmembrane region" description="Helical" evidence="1">
    <location>
        <begin position="98"/>
        <end position="119"/>
    </location>
</feature>
<evidence type="ECO:0000256" key="1">
    <source>
        <dbReference type="SAM" id="Phobius"/>
    </source>
</evidence>
<protein>
    <submittedName>
        <fullName evidence="2">Uncharacterized protein</fullName>
    </submittedName>
</protein>
<gene>
    <name evidence="2" type="ORF">JJQ90_20655</name>
</gene>
<feature type="transmembrane region" description="Helical" evidence="1">
    <location>
        <begin position="257"/>
        <end position="277"/>
    </location>
</feature>
<organism evidence="2 3">
    <name type="scientific">Falsiroseomonas oleicola</name>
    <dbReference type="NCBI Taxonomy" id="2801474"/>
    <lineage>
        <taxon>Bacteria</taxon>
        <taxon>Pseudomonadati</taxon>
        <taxon>Pseudomonadota</taxon>
        <taxon>Alphaproteobacteria</taxon>
        <taxon>Acetobacterales</taxon>
        <taxon>Roseomonadaceae</taxon>
        <taxon>Falsiroseomonas</taxon>
    </lineage>
</organism>
<evidence type="ECO:0000313" key="2">
    <source>
        <dbReference type="EMBL" id="MBU8546145.1"/>
    </source>
</evidence>
<keyword evidence="1" id="KW-0472">Membrane</keyword>
<feature type="transmembrane region" description="Helical" evidence="1">
    <location>
        <begin position="232"/>
        <end position="250"/>
    </location>
</feature>
<dbReference type="Proteomes" id="UP000689967">
    <property type="component" value="Unassembled WGS sequence"/>
</dbReference>
<feature type="transmembrane region" description="Helical" evidence="1">
    <location>
        <begin position="12"/>
        <end position="36"/>
    </location>
</feature>
<feature type="transmembrane region" description="Helical" evidence="1">
    <location>
        <begin position="205"/>
        <end position="226"/>
    </location>
</feature>
<keyword evidence="1" id="KW-1133">Transmembrane helix</keyword>
<reference evidence="2 3" key="1">
    <citation type="submission" date="2021-01" db="EMBL/GenBank/DDBJ databases">
        <title>Roseomonas sp. nov, a bacterium isolated from an oil production mixture in Yumen Oilfield.</title>
        <authorList>
            <person name="Wu D."/>
        </authorList>
    </citation>
    <scope>NUCLEOTIDE SEQUENCE [LARGE SCALE GENOMIC DNA]</scope>
    <source>
        <strain evidence="2 3">ROY-5-3</strain>
    </source>
</reference>
<sequence length="324" mass="35209">MQRVGGELFEQGKIILLCVVAVCVYGIMNNLITVRILPEFFAIFGANTAHVNPNQIAFFFGVIATWWVGAVIGVVLAISARAGSRPRISAVQLVKPLIYCLVAVGALACLAGFSMYGLSVNVELPRQYSPYISSDKANAFWVVNAIHTVDYVAGLLAGVLLCSVTYGSRRHSPSNFRAVPENRTEDAQNIHDPNLRVKTLLGQSLPWPVQGVFFSVACTLLFLAFYYIPPGVITACLTVTIGAYAIWLILDPRRRYIRMASAAFGVWAANSAIPKLSGFLNARGFNLGFSIDGDPGWSFHFASFAIIAVLVAAQIWTDGKQDVQ</sequence>
<dbReference type="EMBL" id="JAERQM010000006">
    <property type="protein sequence ID" value="MBU8546145.1"/>
    <property type="molecule type" value="Genomic_DNA"/>
</dbReference>
<keyword evidence="3" id="KW-1185">Reference proteome</keyword>
<keyword evidence="1" id="KW-0812">Transmembrane</keyword>
<name>A0ABS6HFS7_9PROT</name>
<feature type="transmembrane region" description="Helical" evidence="1">
    <location>
        <begin position="297"/>
        <end position="316"/>
    </location>
</feature>
<accession>A0ABS6HFS7</accession>
<evidence type="ECO:0000313" key="3">
    <source>
        <dbReference type="Proteomes" id="UP000689967"/>
    </source>
</evidence>
<comment type="caution">
    <text evidence="2">The sequence shown here is derived from an EMBL/GenBank/DDBJ whole genome shotgun (WGS) entry which is preliminary data.</text>
</comment>